<dbReference type="PRINTS" id="PR01415">
    <property type="entry name" value="ANKYRIN"/>
</dbReference>
<protein>
    <recommendedName>
        <fullName evidence="6">Ankyrin</fullName>
    </recommendedName>
</protein>
<dbReference type="PROSITE" id="PS50088">
    <property type="entry name" value="ANK_REPEAT"/>
    <property type="match status" value="6"/>
</dbReference>
<feature type="repeat" description="ANK" evidence="3">
    <location>
        <begin position="454"/>
        <end position="486"/>
    </location>
</feature>
<keyword evidence="2 3" id="KW-0040">ANK repeat</keyword>
<name>A0ABR1H290_9HYPO</name>
<dbReference type="Proteomes" id="UP001498476">
    <property type="component" value="Unassembled WGS sequence"/>
</dbReference>
<evidence type="ECO:0008006" key="6">
    <source>
        <dbReference type="Google" id="ProtNLM"/>
    </source>
</evidence>
<organism evidence="4 5">
    <name type="scientific">Neonectria punicea</name>
    <dbReference type="NCBI Taxonomy" id="979145"/>
    <lineage>
        <taxon>Eukaryota</taxon>
        <taxon>Fungi</taxon>
        <taxon>Dikarya</taxon>
        <taxon>Ascomycota</taxon>
        <taxon>Pezizomycotina</taxon>
        <taxon>Sordariomycetes</taxon>
        <taxon>Hypocreomycetidae</taxon>
        <taxon>Hypocreales</taxon>
        <taxon>Nectriaceae</taxon>
        <taxon>Neonectria</taxon>
    </lineage>
</organism>
<keyword evidence="5" id="KW-1185">Reference proteome</keyword>
<proteinExistence type="predicted"/>
<reference evidence="4 5" key="1">
    <citation type="journal article" date="2025" name="Microbiol. Resour. Announc.">
        <title>Draft genome sequences for Neonectria magnoliae and Neonectria punicea, canker pathogens of Liriodendron tulipifera and Acer saccharum in West Virginia.</title>
        <authorList>
            <person name="Petronek H.M."/>
            <person name="Kasson M.T."/>
            <person name="Metheny A.M."/>
            <person name="Stauder C.M."/>
            <person name="Lovett B."/>
            <person name="Lynch S.C."/>
            <person name="Garnas J.R."/>
            <person name="Kasson L.R."/>
            <person name="Stajich J.E."/>
        </authorList>
    </citation>
    <scope>NUCLEOTIDE SEQUENCE [LARGE SCALE GENOMIC DNA]</scope>
    <source>
        <strain evidence="4 5">NRRL 64653</strain>
    </source>
</reference>
<dbReference type="PROSITE" id="PS50297">
    <property type="entry name" value="ANK_REP_REGION"/>
    <property type="match status" value="6"/>
</dbReference>
<dbReference type="InterPro" id="IPR036770">
    <property type="entry name" value="Ankyrin_rpt-contain_sf"/>
</dbReference>
<feature type="repeat" description="ANK" evidence="3">
    <location>
        <begin position="382"/>
        <end position="414"/>
    </location>
</feature>
<dbReference type="Pfam" id="PF12796">
    <property type="entry name" value="Ank_2"/>
    <property type="match status" value="2"/>
</dbReference>
<keyword evidence="1" id="KW-0677">Repeat</keyword>
<dbReference type="PANTHER" id="PTHR24198">
    <property type="entry name" value="ANKYRIN REPEAT AND PROTEIN KINASE DOMAIN-CONTAINING PROTEIN"/>
    <property type="match status" value="1"/>
</dbReference>
<dbReference type="SUPFAM" id="SSF48403">
    <property type="entry name" value="Ankyrin repeat"/>
    <property type="match status" value="1"/>
</dbReference>
<gene>
    <name evidence="4" type="ORF">QQX98_006225</name>
</gene>
<comment type="caution">
    <text evidence="4">The sequence shown here is derived from an EMBL/GenBank/DDBJ whole genome shotgun (WGS) entry which is preliminary data.</text>
</comment>
<feature type="repeat" description="ANK" evidence="3">
    <location>
        <begin position="489"/>
        <end position="521"/>
    </location>
</feature>
<sequence length="583" mass="62832">MVDFLLRKTKGIYISPEVRTYGVLEDMKETWPEKYEVIREKLSNPKAFQVFELIEAADQGNISLAKLILQYGINQGDLEEYLCEAVKIKKSMAVATLLERGVDPNARQYRLVNKVGDPDRVEKSYPIQLALEPQGYGPEASKQRLGIVYLLIKAGAYVNDELLVECGEAAAKLKYPEFTLFLAQRGYDPALFGSPMLSQLIPDGTIYRSLQAAAQGNRFDVVKWLVNAGADVKAPPAIHDGLTVLEAAANTLSVEEIEPMFKYLLALGAPVNRPDGTSSSVLHSLLLSSLYECLSLALDAGARVDALEEDFGLTPLQAAAYHGDIEAVSMLLSHGSDINACAADGPQGRTALQAAAEASEFETVKLLLQNGADVNAPSSAVQGRTALQAAAEASKFEVVELLLRNDADVNAPAATEYGRTALQAATSSERCDPRIVALLISSGADINAAPSAKRGVTALQGAAIKGDLQIARILLHHGADVNANGSPEEGRTAVEGAAEWGRLEMVRLLLSVGAMPDPVDGFSRAIKLADENEHYAIGDLLEKFVESGQFLFTGSNDWLDENIWTSLPEQGMVMDDEEVDWAV</sequence>
<evidence type="ECO:0000256" key="1">
    <source>
        <dbReference type="ARBA" id="ARBA00022737"/>
    </source>
</evidence>
<dbReference type="SMART" id="SM00248">
    <property type="entry name" value="ANK"/>
    <property type="match status" value="10"/>
</dbReference>
<dbReference type="Pfam" id="PF00023">
    <property type="entry name" value="Ank"/>
    <property type="match status" value="2"/>
</dbReference>
<evidence type="ECO:0000313" key="5">
    <source>
        <dbReference type="Proteomes" id="UP001498476"/>
    </source>
</evidence>
<dbReference type="InterPro" id="IPR002110">
    <property type="entry name" value="Ankyrin_rpt"/>
</dbReference>
<accession>A0ABR1H290</accession>
<dbReference type="Gene3D" id="1.25.40.20">
    <property type="entry name" value="Ankyrin repeat-containing domain"/>
    <property type="match status" value="2"/>
</dbReference>
<feature type="repeat" description="ANK" evidence="3">
    <location>
        <begin position="417"/>
        <end position="451"/>
    </location>
</feature>
<dbReference type="EMBL" id="JAZAVJ010000091">
    <property type="protein sequence ID" value="KAK7414992.1"/>
    <property type="molecule type" value="Genomic_DNA"/>
</dbReference>
<dbReference type="PANTHER" id="PTHR24198:SF165">
    <property type="entry name" value="ANKYRIN REPEAT-CONTAINING PROTEIN-RELATED"/>
    <property type="match status" value="1"/>
</dbReference>
<evidence type="ECO:0000313" key="4">
    <source>
        <dbReference type="EMBL" id="KAK7414992.1"/>
    </source>
</evidence>
<evidence type="ECO:0000256" key="3">
    <source>
        <dbReference type="PROSITE-ProRule" id="PRU00023"/>
    </source>
</evidence>
<feature type="repeat" description="ANK" evidence="3">
    <location>
        <begin position="311"/>
        <end position="343"/>
    </location>
</feature>
<evidence type="ECO:0000256" key="2">
    <source>
        <dbReference type="ARBA" id="ARBA00023043"/>
    </source>
</evidence>
<feature type="repeat" description="ANK" evidence="3">
    <location>
        <begin position="347"/>
        <end position="379"/>
    </location>
</feature>